<comment type="subcellular location">
    <subcellularLocation>
        <location evidence="1">Cell envelope</location>
    </subcellularLocation>
</comment>
<dbReference type="EMBL" id="CP013002">
    <property type="protein sequence ID" value="ALL13139.1"/>
    <property type="molecule type" value="Genomic_DNA"/>
</dbReference>
<dbReference type="OrthoDB" id="9799347at2"/>
<proteinExistence type="predicted"/>
<dbReference type="KEGG" id="chq:AQ619_07115"/>
<keyword evidence="2" id="KW-0201">Cytochrome c-type biogenesis</keyword>
<dbReference type="Proteomes" id="UP000056905">
    <property type="component" value="Chromosome"/>
</dbReference>
<accession>A0A0P0NZB0</accession>
<evidence type="ECO:0000256" key="1">
    <source>
        <dbReference type="ARBA" id="ARBA00004196"/>
    </source>
</evidence>
<evidence type="ECO:0000313" key="6">
    <source>
        <dbReference type="Proteomes" id="UP000056905"/>
    </source>
</evidence>
<dbReference type="InterPro" id="IPR017937">
    <property type="entry name" value="Thioredoxin_CS"/>
</dbReference>
<dbReference type="PROSITE" id="PS51352">
    <property type="entry name" value="THIOREDOXIN_2"/>
    <property type="match status" value="1"/>
</dbReference>
<name>A0A0P0NZB0_9CAUL</name>
<dbReference type="InterPro" id="IPR036249">
    <property type="entry name" value="Thioredoxin-like_sf"/>
</dbReference>
<keyword evidence="6" id="KW-1185">Reference proteome</keyword>
<evidence type="ECO:0000256" key="3">
    <source>
        <dbReference type="ARBA" id="ARBA00023284"/>
    </source>
</evidence>
<dbReference type="InterPro" id="IPR013740">
    <property type="entry name" value="Redoxin"/>
</dbReference>
<protein>
    <recommendedName>
        <fullName evidence="4">Thioredoxin domain-containing protein</fullName>
    </recommendedName>
</protein>
<dbReference type="PROSITE" id="PS00194">
    <property type="entry name" value="THIOREDOXIN_1"/>
    <property type="match status" value="1"/>
</dbReference>
<dbReference type="PANTHER" id="PTHR42852:SF13">
    <property type="entry name" value="PROTEIN DIPZ"/>
    <property type="match status" value="1"/>
</dbReference>
<dbReference type="CDD" id="cd02966">
    <property type="entry name" value="TlpA_like_family"/>
    <property type="match status" value="1"/>
</dbReference>
<dbReference type="Gene3D" id="3.40.30.10">
    <property type="entry name" value="Glutaredoxin"/>
    <property type="match status" value="1"/>
</dbReference>
<keyword evidence="3" id="KW-0676">Redox-active center</keyword>
<evidence type="ECO:0000259" key="4">
    <source>
        <dbReference type="PROSITE" id="PS51352"/>
    </source>
</evidence>
<dbReference type="GO" id="GO:0030313">
    <property type="term" value="C:cell envelope"/>
    <property type="evidence" value="ECO:0007669"/>
    <property type="project" value="UniProtKB-SubCell"/>
</dbReference>
<dbReference type="GO" id="GO:0015036">
    <property type="term" value="F:disulfide oxidoreductase activity"/>
    <property type="evidence" value="ECO:0007669"/>
    <property type="project" value="UniProtKB-ARBA"/>
</dbReference>
<dbReference type="GO" id="GO:0017004">
    <property type="term" value="P:cytochrome complex assembly"/>
    <property type="evidence" value="ECO:0007669"/>
    <property type="project" value="UniProtKB-KW"/>
</dbReference>
<dbReference type="InterPro" id="IPR013766">
    <property type="entry name" value="Thioredoxin_domain"/>
</dbReference>
<gene>
    <name evidence="5" type="ORF">AQ619_07115</name>
</gene>
<dbReference type="AlphaFoldDB" id="A0A0P0NZB0"/>
<dbReference type="SUPFAM" id="SSF52833">
    <property type="entry name" value="Thioredoxin-like"/>
    <property type="match status" value="1"/>
</dbReference>
<dbReference type="RefSeq" id="WP_062145853.1">
    <property type="nucleotide sequence ID" value="NZ_CP013002.1"/>
</dbReference>
<evidence type="ECO:0000256" key="2">
    <source>
        <dbReference type="ARBA" id="ARBA00022748"/>
    </source>
</evidence>
<feature type="domain" description="Thioredoxin" evidence="4">
    <location>
        <begin position="40"/>
        <end position="180"/>
    </location>
</feature>
<dbReference type="InterPro" id="IPR050553">
    <property type="entry name" value="Thioredoxin_ResA/DsbE_sf"/>
</dbReference>
<dbReference type="PANTHER" id="PTHR42852">
    <property type="entry name" value="THIOL:DISULFIDE INTERCHANGE PROTEIN DSBE"/>
    <property type="match status" value="1"/>
</dbReference>
<sequence>MSGIQINRRTVFGLAALAGAGSARAQTGQVGLGSPSLVFGFSGRAAAAGRFADRHGHEKQLADFRGRVVLLNLWSSWCGPCRIEMPSLDRLAAAFAGELAVLPVSFDGRGWPAVDDFWGNRFANLTPYLAKDNALTESYGALGLPFSVLIDRTGREVARLPRAAEWDRGAYRSLIAKTVLTQR</sequence>
<evidence type="ECO:0000313" key="5">
    <source>
        <dbReference type="EMBL" id="ALL13139.1"/>
    </source>
</evidence>
<dbReference type="Pfam" id="PF08534">
    <property type="entry name" value="Redoxin"/>
    <property type="match status" value="1"/>
</dbReference>
<organism evidence="5 6">
    <name type="scientific">Caulobacter henricii</name>
    <dbReference type="NCBI Taxonomy" id="69395"/>
    <lineage>
        <taxon>Bacteria</taxon>
        <taxon>Pseudomonadati</taxon>
        <taxon>Pseudomonadota</taxon>
        <taxon>Alphaproteobacteria</taxon>
        <taxon>Caulobacterales</taxon>
        <taxon>Caulobacteraceae</taxon>
        <taxon>Caulobacter</taxon>
    </lineage>
</organism>
<reference evidence="5 6" key="1">
    <citation type="submission" date="2015-10" db="EMBL/GenBank/DDBJ databases">
        <title>Conservation of the essential genome among Caulobacter and Brevundimonas species.</title>
        <authorList>
            <person name="Scott D."/>
            <person name="Ely B."/>
        </authorList>
    </citation>
    <scope>NUCLEOTIDE SEQUENCE [LARGE SCALE GENOMIC DNA]</scope>
    <source>
        <strain evidence="5 6">CB4</strain>
    </source>
</reference>
<dbReference type="STRING" id="69395.AQ619_07115"/>